<protein>
    <recommendedName>
        <fullName evidence="4">FlgN family protein</fullName>
    </recommendedName>
</protein>
<keyword evidence="3" id="KW-1185">Reference proteome</keyword>
<dbReference type="AlphaFoldDB" id="D3F3Y7"/>
<dbReference type="EMBL" id="CP001854">
    <property type="protein sequence ID" value="ADB48470.1"/>
    <property type="molecule type" value="Genomic_DNA"/>
</dbReference>
<dbReference type="STRING" id="469383.Cwoe_0034"/>
<evidence type="ECO:0000313" key="3">
    <source>
        <dbReference type="Proteomes" id="UP000008229"/>
    </source>
</evidence>
<feature type="region of interest" description="Disordered" evidence="1">
    <location>
        <begin position="90"/>
        <end position="110"/>
    </location>
</feature>
<accession>D3F3Y7</accession>
<dbReference type="Proteomes" id="UP000008229">
    <property type="component" value="Chromosome"/>
</dbReference>
<proteinExistence type="predicted"/>
<evidence type="ECO:0000313" key="2">
    <source>
        <dbReference type="EMBL" id="ADB48470.1"/>
    </source>
</evidence>
<sequence>MISAEPYEALAQLAERELALVSASEPPSAEALVALMAERDALVASLPARAPPAAAPALARALALQERITAELTVHAAQVRRTLGSVEHGRRTMHGYAGGAPARGALDLTG</sequence>
<reference evidence="3" key="2">
    <citation type="submission" date="2010-01" db="EMBL/GenBank/DDBJ databases">
        <title>The complete genome of Conexibacter woesei DSM 14684.</title>
        <authorList>
            <consortium name="US DOE Joint Genome Institute (JGI-PGF)"/>
            <person name="Lucas S."/>
            <person name="Copeland A."/>
            <person name="Lapidus A."/>
            <person name="Glavina del Rio T."/>
            <person name="Dalin E."/>
            <person name="Tice H."/>
            <person name="Bruce D."/>
            <person name="Goodwin L."/>
            <person name="Pitluck S."/>
            <person name="Kyrpides N."/>
            <person name="Mavromatis K."/>
            <person name="Ivanova N."/>
            <person name="Mikhailova N."/>
            <person name="Chertkov O."/>
            <person name="Brettin T."/>
            <person name="Detter J.C."/>
            <person name="Han C."/>
            <person name="Larimer F."/>
            <person name="Land M."/>
            <person name="Hauser L."/>
            <person name="Markowitz V."/>
            <person name="Cheng J.-F."/>
            <person name="Hugenholtz P."/>
            <person name="Woyke T."/>
            <person name="Wu D."/>
            <person name="Pukall R."/>
            <person name="Steenblock K."/>
            <person name="Schneider S."/>
            <person name="Klenk H.-P."/>
            <person name="Eisen J.A."/>
        </authorList>
    </citation>
    <scope>NUCLEOTIDE SEQUENCE [LARGE SCALE GENOMIC DNA]</scope>
    <source>
        <strain evidence="3">DSM 14684 / CIP 108061 / JCM 11494 / NBRC 100937 / ID131577</strain>
    </source>
</reference>
<evidence type="ECO:0000256" key="1">
    <source>
        <dbReference type="SAM" id="MobiDB-lite"/>
    </source>
</evidence>
<dbReference type="HOGENOM" id="CLU_2166675_0_0_11"/>
<gene>
    <name evidence="2" type="ordered locus">Cwoe_0034</name>
</gene>
<reference evidence="2 3" key="1">
    <citation type="journal article" date="2010" name="Stand. Genomic Sci.">
        <title>Complete genome sequence of Conexibacter woesei type strain (ID131577).</title>
        <authorList>
            <person name="Pukall R."/>
            <person name="Lapidus A."/>
            <person name="Glavina Del Rio T."/>
            <person name="Copeland A."/>
            <person name="Tice H."/>
            <person name="Cheng J.-F."/>
            <person name="Lucas S."/>
            <person name="Chen F."/>
            <person name="Nolan M."/>
            <person name="Bruce D."/>
            <person name="Goodwin L."/>
            <person name="Pitluck S."/>
            <person name="Mavromatis K."/>
            <person name="Ivanova N."/>
            <person name="Ovchinnikova G."/>
            <person name="Pati A."/>
            <person name="Chen A."/>
            <person name="Palaniappan K."/>
            <person name="Land M."/>
            <person name="Hauser L."/>
            <person name="Chang Y.-J."/>
            <person name="Jeffries C.D."/>
            <person name="Chain P."/>
            <person name="Meincke L."/>
            <person name="Sims D."/>
            <person name="Brettin T."/>
            <person name="Detter J.C."/>
            <person name="Rohde M."/>
            <person name="Goeker M."/>
            <person name="Bristow J."/>
            <person name="Eisen J.A."/>
            <person name="Markowitz V."/>
            <person name="Kyrpides N.C."/>
            <person name="Klenk H.-P."/>
            <person name="Hugenholtz P."/>
        </authorList>
    </citation>
    <scope>NUCLEOTIDE SEQUENCE [LARGE SCALE GENOMIC DNA]</scope>
    <source>
        <strain evidence="3">DSM 14684 / CIP 108061 / JCM 11494 / NBRC 100937 / ID131577</strain>
    </source>
</reference>
<organism evidence="2 3">
    <name type="scientific">Conexibacter woesei (strain DSM 14684 / CCUG 47730 / CIP 108061 / JCM 11494 / NBRC 100937 / ID131577)</name>
    <dbReference type="NCBI Taxonomy" id="469383"/>
    <lineage>
        <taxon>Bacteria</taxon>
        <taxon>Bacillati</taxon>
        <taxon>Actinomycetota</taxon>
        <taxon>Thermoleophilia</taxon>
        <taxon>Solirubrobacterales</taxon>
        <taxon>Conexibacteraceae</taxon>
        <taxon>Conexibacter</taxon>
    </lineage>
</organism>
<evidence type="ECO:0008006" key="4">
    <source>
        <dbReference type="Google" id="ProtNLM"/>
    </source>
</evidence>
<name>D3F3Y7_CONWI</name>
<dbReference type="KEGG" id="cwo:Cwoe_0034"/>
<dbReference type="RefSeq" id="WP_012931523.1">
    <property type="nucleotide sequence ID" value="NC_013739.1"/>
</dbReference>